<feature type="domain" description="Formyl transferase N-terminal" evidence="1">
    <location>
        <begin position="117"/>
        <end position="229"/>
    </location>
</feature>
<evidence type="ECO:0000313" key="2">
    <source>
        <dbReference type="EMBL" id="GJE28170.1"/>
    </source>
</evidence>
<dbReference type="PANTHER" id="PTHR11138">
    <property type="entry name" value="METHIONYL-TRNA FORMYLTRANSFERASE"/>
    <property type="match status" value="1"/>
</dbReference>
<accession>A0ABQ4T926</accession>
<dbReference type="InterPro" id="IPR036477">
    <property type="entry name" value="Formyl_transf_N_sf"/>
</dbReference>
<reference evidence="2" key="1">
    <citation type="journal article" date="2021" name="Front. Microbiol.">
        <title>Comprehensive Comparative Genomics and Phenotyping of Methylobacterium Species.</title>
        <authorList>
            <person name="Alessa O."/>
            <person name="Ogura Y."/>
            <person name="Fujitani Y."/>
            <person name="Takami H."/>
            <person name="Hayashi T."/>
            <person name="Sahin N."/>
            <person name="Tani A."/>
        </authorList>
    </citation>
    <scope>NUCLEOTIDE SEQUENCE</scope>
    <source>
        <strain evidence="2">NBRC 15689</strain>
    </source>
</reference>
<protein>
    <submittedName>
        <fullName evidence="2">Methionyl-tRNA formyltransferase</fullName>
    </submittedName>
</protein>
<reference evidence="2" key="2">
    <citation type="submission" date="2021-08" db="EMBL/GenBank/DDBJ databases">
        <authorList>
            <person name="Tani A."/>
            <person name="Ola A."/>
            <person name="Ogura Y."/>
            <person name="Katsura K."/>
            <person name="Hayashi T."/>
        </authorList>
    </citation>
    <scope>NUCLEOTIDE SEQUENCE</scope>
    <source>
        <strain evidence="2">NBRC 15689</strain>
    </source>
</reference>
<sequence>MGRPRIALFTLEALPNARAVRRFVADHAEDIAFLGLSNAERPSSGGLTGQVRRHLARSGPGFLPYLAVNFGLPDLLRPLAPLTQAVSGAQETPEATPLARLGRRLGLPVLTVDDVNGEAVAAAFRAHRPDLIVAFHFDQIFSGATLALASLGGLNLHPGLLPRHRGPVPTLHALAEGEGAFGVTVHRLAEAIDAGAILAQEAPALPADVTATRAARLLHDHGRSMLDRVLAEIAQTGQVPQGRTVPVLPYCGFPDRALLKTMGKRGLKLVDGRDLRDALRLHR</sequence>
<dbReference type="Pfam" id="PF00551">
    <property type="entry name" value="Formyl_trans_N"/>
    <property type="match status" value="1"/>
</dbReference>
<dbReference type="Gene3D" id="3.40.50.170">
    <property type="entry name" value="Formyl transferase, N-terminal domain"/>
    <property type="match status" value="1"/>
</dbReference>
<gene>
    <name evidence="2" type="primary">fmt_2</name>
    <name evidence="2" type="ORF">LKMONMHP_3037</name>
</gene>
<organism evidence="2 3">
    <name type="scientific">Methylobacterium organophilum</name>
    <dbReference type="NCBI Taxonomy" id="410"/>
    <lineage>
        <taxon>Bacteria</taxon>
        <taxon>Pseudomonadati</taxon>
        <taxon>Pseudomonadota</taxon>
        <taxon>Alphaproteobacteria</taxon>
        <taxon>Hyphomicrobiales</taxon>
        <taxon>Methylobacteriaceae</taxon>
        <taxon>Methylobacterium</taxon>
    </lineage>
</organism>
<evidence type="ECO:0000313" key="3">
    <source>
        <dbReference type="Proteomes" id="UP001055156"/>
    </source>
</evidence>
<proteinExistence type="predicted"/>
<evidence type="ECO:0000259" key="1">
    <source>
        <dbReference type="Pfam" id="PF00551"/>
    </source>
</evidence>
<keyword evidence="3" id="KW-1185">Reference proteome</keyword>
<name>A0ABQ4T926_METOR</name>
<comment type="caution">
    <text evidence="2">The sequence shown here is derived from an EMBL/GenBank/DDBJ whole genome shotgun (WGS) entry which is preliminary data.</text>
</comment>
<dbReference type="EMBL" id="BPQV01000009">
    <property type="protein sequence ID" value="GJE28170.1"/>
    <property type="molecule type" value="Genomic_DNA"/>
</dbReference>
<dbReference type="Proteomes" id="UP001055156">
    <property type="component" value="Unassembled WGS sequence"/>
</dbReference>
<dbReference type="PANTHER" id="PTHR11138:SF5">
    <property type="entry name" value="METHIONYL-TRNA FORMYLTRANSFERASE, MITOCHONDRIAL"/>
    <property type="match status" value="1"/>
</dbReference>
<dbReference type="SUPFAM" id="SSF53328">
    <property type="entry name" value="Formyltransferase"/>
    <property type="match status" value="1"/>
</dbReference>
<dbReference type="InterPro" id="IPR002376">
    <property type="entry name" value="Formyl_transf_N"/>
</dbReference>
<dbReference type="RefSeq" id="WP_238312001.1">
    <property type="nucleotide sequence ID" value="NZ_BPQV01000009.1"/>
</dbReference>